<name>A6J306_RAT</name>
<gene>
    <name evidence="1" type="ORF">rCG_49442</name>
</gene>
<evidence type="ECO:0000313" key="2">
    <source>
        <dbReference type="Proteomes" id="UP000234681"/>
    </source>
</evidence>
<accession>A6J306</accession>
<sequence>MYRNCARYLSKCGPILEMKVNGCGFDSR</sequence>
<dbReference type="AlphaFoldDB" id="A6J306"/>
<evidence type="ECO:0000313" key="1">
    <source>
        <dbReference type="EMBL" id="EDL76288.1"/>
    </source>
</evidence>
<dbReference type="EMBL" id="CH473974">
    <property type="protein sequence ID" value="EDL76288.1"/>
    <property type="molecule type" value="Genomic_DNA"/>
</dbReference>
<protein>
    <submittedName>
        <fullName evidence="1">RCG49442</fullName>
    </submittedName>
</protein>
<dbReference type="Proteomes" id="UP000234681">
    <property type="component" value="Chromosome 18"/>
</dbReference>
<organism evidence="1 2">
    <name type="scientific">Rattus norvegicus</name>
    <name type="common">Rat</name>
    <dbReference type="NCBI Taxonomy" id="10116"/>
    <lineage>
        <taxon>Eukaryota</taxon>
        <taxon>Metazoa</taxon>
        <taxon>Chordata</taxon>
        <taxon>Craniata</taxon>
        <taxon>Vertebrata</taxon>
        <taxon>Euteleostomi</taxon>
        <taxon>Mammalia</taxon>
        <taxon>Eutheria</taxon>
        <taxon>Euarchontoglires</taxon>
        <taxon>Glires</taxon>
        <taxon>Rodentia</taxon>
        <taxon>Myomorpha</taxon>
        <taxon>Muroidea</taxon>
        <taxon>Muridae</taxon>
        <taxon>Murinae</taxon>
        <taxon>Rattus</taxon>
    </lineage>
</organism>
<reference evidence="2" key="1">
    <citation type="submission" date="2005-09" db="EMBL/GenBank/DDBJ databases">
        <authorList>
            <person name="Mural R.J."/>
            <person name="Li P.W."/>
            <person name="Adams M.D."/>
            <person name="Amanatides P.G."/>
            <person name="Baden-Tillson H."/>
            <person name="Barnstead M."/>
            <person name="Chin S.H."/>
            <person name="Dew I."/>
            <person name="Evans C.A."/>
            <person name="Ferriera S."/>
            <person name="Flanigan M."/>
            <person name="Fosler C."/>
            <person name="Glodek A."/>
            <person name="Gu Z."/>
            <person name="Holt R.A."/>
            <person name="Jennings D."/>
            <person name="Kraft C.L."/>
            <person name="Lu F."/>
            <person name="Nguyen T."/>
            <person name="Nusskern D.R."/>
            <person name="Pfannkoch C.M."/>
            <person name="Sitter C."/>
            <person name="Sutton G.G."/>
            <person name="Venter J.C."/>
            <person name="Wang Z."/>
            <person name="Woodage T."/>
            <person name="Zheng X.H."/>
            <person name="Zhong F."/>
        </authorList>
    </citation>
    <scope>NUCLEOTIDE SEQUENCE [LARGE SCALE GENOMIC DNA]</scope>
    <source>
        <strain>BN</strain>
        <strain evidence="2">Sprague-Dawley</strain>
    </source>
</reference>
<proteinExistence type="predicted"/>